<dbReference type="OrthoDB" id="8566379at2"/>
<dbReference type="PANTHER" id="PTHR44227:SF3">
    <property type="entry name" value="PROTEIN O-MANNOSYL-TRANSFERASE TMTC4"/>
    <property type="match status" value="1"/>
</dbReference>
<keyword evidence="3" id="KW-0812">Transmembrane</keyword>
<evidence type="ECO:0000256" key="2">
    <source>
        <dbReference type="ARBA" id="ARBA00022803"/>
    </source>
</evidence>
<evidence type="ECO:0000256" key="3">
    <source>
        <dbReference type="SAM" id="Phobius"/>
    </source>
</evidence>
<dbReference type="SUPFAM" id="SSF48452">
    <property type="entry name" value="TPR-like"/>
    <property type="match status" value="1"/>
</dbReference>
<protein>
    <submittedName>
        <fullName evidence="4">Tfp pilus assembly protein PilF</fullName>
    </submittedName>
</protein>
<dbReference type="Proteomes" id="UP000015559">
    <property type="component" value="Chromosome"/>
</dbReference>
<feature type="transmembrane region" description="Helical" evidence="3">
    <location>
        <begin position="94"/>
        <end position="112"/>
    </location>
</feature>
<dbReference type="STRING" id="1163617.SCD_n02389"/>
<gene>
    <name evidence="4" type="ORF">SCD_n02389</name>
</gene>
<dbReference type="AlphaFoldDB" id="S6B6S5"/>
<dbReference type="Gene3D" id="1.25.40.10">
    <property type="entry name" value="Tetratricopeptide repeat domain"/>
    <property type="match status" value="1"/>
</dbReference>
<evidence type="ECO:0000256" key="1">
    <source>
        <dbReference type="ARBA" id="ARBA00022737"/>
    </source>
</evidence>
<keyword evidence="5" id="KW-1185">Reference proteome</keyword>
<dbReference type="EMBL" id="AP013066">
    <property type="protein sequence ID" value="BAN36197.1"/>
    <property type="molecule type" value="Genomic_DNA"/>
</dbReference>
<dbReference type="RefSeq" id="WP_009205394.1">
    <property type="nucleotide sequence ID" value="NC_022357.1"/>
</dbReference>
<dbReference type="InterPro" id="IPR052346">
    <property type="entry name" value="O-mannosyl-transferase_TMTC"/>
</dbReference>
<accession>S6B6S5</accession>
<keyword evidence="3" id="KW-0472">Membrane</keyword>
<feature type="transmembrane region" description="Helical" evidence="3">
    <location>
        <begin position="5"/>
        <end position="23"/>
    </location>
</feature>
<feature type="transmembrane region" description="Helical" evidence="3">
    <location>
        <begin position="124"/>
        <end position="146"/>
    </location>
</feature>
<feature type="transmembrane region" description="Helical" evidence="3">
    <location>
        <begin position="329"/>
        <end position="348"/>
    </location>
</feature>
<dbReference type="InterPro" id="IPR011990">
    <property type="entry name" value="TPR-like_helical_dom_sf"/>
</dbReference>
<name>S6B6S5_SULDS</name>
<feature type="transmembrane region" description="Helical" evidence="3">
    <location>
        <begin position="152"/>
        <end position="170"/>
    </location>
</feature>
<keyword evidence="2" id="KW-0802">TPR repeat</keyword>
<dbReference type="eggNOG" id="COG3063">
    <property type="taxonomic scope" value="Bacteria"/>
</dbReference>
<organism evidence="4 5">
    <name type="scientific">Sulfuricella denitrificans (strain DSM 22764 / NBRC 105220 / skB26)</name>
    <dbReference type="NCBI Taxonomy" id="1163617"/>
    <lineage>
        <taxon>Bacteria</taxon>
        <taxon>Pseudomonadati</taxon>
        <taxon>Pseudomonadota</taxon>
        <taxon>Betaproteobacteria</taxon>
        <taxon>Nitrosomonadales</taxon>
        <taxon>Sulfuricellaceae</taxon>
        <taxon>Sulfuricella</taxon>
    </lineage>
</organism>
<feature type="transmembrane region" description="Helical" evidence="3">
    <location>
        <begin position="230"/>
        <end position="253"/>
    </location>
</feature>
<feature type="transmembrane region" description="Helical" evidence="3">
    <location>
        <begin position="360"/>
        <end position="376"/>
    </location>
</feature>
<feature type="transmembrane region" description="Helical" evidence="3">
    <location>
        <begin position="388"/>
        <end position="406"/>
    </location>
</feature>
<feature type="transmembrane region" description="Helical" evidence="3">
    <location>
        <begin position="303"/>
        <end position="323"/>
    </location>
</feature>
<sequence length="642" mass="71203">MRTPYLIALAAFLASAFLVAIYWPGLHGEFFFDDGPSILKAEGVRIENLSVESLRQVFLNGHASPSGRPVAQLSFALNYYFSGFDPFAFKATNLAIHLASGLLVLYLALHLLTAAMPQTRQRNILIASGGVVALWLLHPIQLLPVLHVVQRMTSLSAFFLLAALLLHVLGRKRGGRTGATQLVLAWGILWPLSFFSKETGALFPLFVLAWELILRRSACGRLDRFARGFVALASLAFIAGMAYAVSPSMQWLWAGYDIRPFSLVERVLTEGRVLWFYLGLILFPRLEALGLYHDDIVISTGLLSPWTTLPALAGLASLVWLAWRMRTRAPLVSFGLAWFLIGHTMESTVLPLEIAHEHRNYLPILGILLAAAWVLLRSLESTGPRKTIAVTLALAALAYFPFVTALRSQQFGEEGRRTQIEAQHHRKSAHAQFDAGSFFAELPESASPNSPIHSFARAHYELASELDPNFKLGWLGLIHLNCKAGKPVELAWINELSRRLRETPFAPADRNVLYNLKEMSIAGTICLARPDMQRLFSSAFSNPTISPSVLAILYSWYADYLMLRENDRVAAQEALAKSLQLAPTNASNRLKWAQLILLEGRRDEAAQLLKALQNIPLSSNEKKTAEKLLACLEGDSTQCGEI</sequence>
<proteinExistence type="predicted"/>
<reference evidence="4 5" key="1">
    <citation type="journal article" date="2012" name="Appl. Environ. Microbiol.">
        <title>Draft genome sequence of a psychrotolerant sulfur-oxidizing bacterium, Sulfuricella denitrificans skB26, and proteomic insights into cold adaptation.</title>
        <authorList>
            <person name="Watanabe T."/>
            <person name="Kojima H."/>
            <person name="Fukui M."/>
        </authorList>
    </citation>
    <scope>NUCLEOTIDE SEQUENCE [LARGE SCALE GENOMIC DNA]</scope>
    <source>
        <strain evidence="5">skB26</strain>
    </source>
</reference>
<dbReference type="HOGENOM" id="CLU_011615_3_0_4"/>
<evidence type="ECO:0000313" key="5">
    <source>
        <dbReference type="Proteomes" id="UP000015559"/>
    </source>
</evidence>
<dbReference type="PANTHER" id="PTHR44227">
    <property type="match status" value="1"/>
</dbReference>
<dbReference type="KEGG" id="sdr:SCD_n02389"/>
<keyword evidence="3" id="KW-1133">Transmembrane helix</keyword>
<evidence type="ECO:0000313" key="4">
    <source>
        <dbReference type="EMBL" id="BAN36197.1"/>
    </source>
</evidence>
<keyword evidence="1" id="KW-0677">Repeat</keyword>